<protein>
    <recommendedName>
        <fullName evidence="10">G-protein coupled receptors family 1 profile domain-containing protein</fullName>
    </recommendedName>
</protein>
<comment type="subcellular location">
    <subcellularLocation>
        <location evidence="1">Membrane</location>
        <topology evidence="1">Multi-pass membrane protein</topology>
    </subcellularLocation>
</comment>
<evidence type="ECO:0000256" key="6">
    <source>
        <dbReference type="ARBA" id="ARBA00023170"/>
    </source>
</evidence>
<evidence type="ECO:0000256" key="9">
    <source>
        <dbReference type="SAM" id="Phobius"/>
    </source>
</evidence>
<keyword evidence="7" id="KW-0807">Transducer</keyword>
<evidence type="ECO:0000256" key="4">
    <source>
        <dbReference type="ARBA" id="ARBA00023040"/>
    </source>
</evidence>
<keyword evidence="5 9" id="KW-0472">Membrane</keyword>
<dbReference type="FunFam" id="1.20.1070.10:FF:000291">
    <property type="entry name" value="Predicted protein"/>
    <property type="match status" value="1"/>
</dbReference>
<evidence type="ECO:0000256" key="7">
    <source>
        <dbReference type="ARBA" id="ARBA00023224"/>
    </source>
</evidence>
<comment type="caution">
    <text evidence="11">The sequence shown here is derived from an EMBL/GenBank/DDBJ whole genome shotgun (WGS) entry which is preliminary data.</text>
</comment>
<keyword evidence="6" id="KW-0675">Receptor</keyword>
<dbReference type="PANTHER" id="PTHR45695">
    <property type="entry name" value="LEUCOKININ RECEPTOR-RELATED"/>
    <property type="match status" value="1"/>
</dbReference>
<dbReference type="GO" id="GO:0004930">
    <property type="term" value="F:G protein-coupled receptor activity"/>
    <property type="evidence" value="ECO:0007669"/>
    <property type="project" value="UniProtKB-KW"/>
</dbReference>
<evidence type="ECO:0000256" key="1">
    <source>
        <dbReference type="ARBA" id="ARBA00004141"/>
    </source>
</evidence>
<keyword evidence="4" id="KW-0297">G-protein coupled receptor</keyword>
<feature type="transmembrane region" description="Helical" evidence="9">
    <location>
        <begin position="134"/>
        <end position="160"/>
    </location>
</feature>
<evidence type="ECO:0000256" key="5">
    <source>
        <dbReference type="ARBA" id="ARBA00023136"/>
    </source>
</evidence>
<evidence type="ECO:0000313" key="12">
    <source>
        <dbReference type="Proteomes" id="UP001159428"/>
    </source>
</evidence>
<name>A0AAU9XVW2_9CNID</name>
<feature type="transmembrane region" description="Helical" evidence="9">
    <location>
        <begin position="172"/>
        <end position="193"/>
    </location>
</feature>
<dbReference type="EMBL" id="CALNXJ010000072">
    <property type="protein sequence ID" value="CAH3159560.1"/>
    <property type="molecule type" value="Genomic_DNA"/>
</dbReference>
<feature type="transmembrane region" description="Helical" evidence="9">
    <location>
        <begin position="273"/>
        <end position="295"/>
    </location>
</feature>
<dbReference type="InterPro" id="IPR000276">
    <property type="entry name" value="GPCR_Rhodpsn"/>
</dbReference>
<feature type="transmembrane region" description="Helical" evidence="9">
    <location>
        <begin position="87"/>
        <end position="114"/>
    </location>
</feature>
<evidence type="ECO:0000313" key="11">
    <source>
        <dbReference type="EMBL" id="CAH3159560.1"/>
    </source>
</evidence>
<keyword evidence="3 9" id="KW-1133">Transmembrane helix</keyword>
<dbReference type="AlphaFoldDB" id="A0AAU9XVW2"/>
<dbReference type="PROSITE" id="PS50262">
    <property type="entry name" value="G_PROTEIN_RECEP_F1_2"/>
    <property type="match status" value="1"/>
</dbReference>
<feature type="domain" description="G-protein coupled receptors family 1 profile" evidence="10">
    <location>
        <begin position="66"/>
        <end position="330"/>
    </location>
</feature>
<dbReference type="CDD" id="cd00637">
    <property type="entry name" value="7tm_classA_rhodopsin-like"/>
    <property type="match status" value="1"/>
</dbReference>
<dbReference type="InterPro" id="IPR017452">
    <property type="entry name" value="GPCR_Rhodpsn_7TM"/>
</dbReference>
<organism evidence="11 12">
    <name type="scientific">Pocillopora meandrina</name>
    <dbReference type="NCBI Taxonomy" id="46732"/>
    <lineage>
        <taxon>Eukaryota</taxon>
        <taxon>Metazoa</taxon>
        <taxon>Cnidaria</taxon>
        <taxon>Anthozoa</taxon>
        <taxon>Hexacorallia</taxon>
        <taxon>Scleractinia</taxon>
        <taxon>Astrocoeniina</taxon>
        <taxon>Pocilloporidae</taxon>
        <taxon>Pocillopora</taxon>
    </lineage>
</organism>
<dbReference type="GO" id="GO:0005886">
    <property type="term" value="C:plasma membrane"/>
    <property type="evidence" value="ECO:0007669"/>
    <property type="project" value="TreeGrafter"/>
</dbReference>
<feature type="transmembrane region" description="Helical" evidence="9">
    <location>
        <begin position="221"/>
        <end position="245"/>
    </location>
</feature>
<accession>A0AAU9XVW2</accession>
<proteinExistence type="predicted"/>
<dbReference type="Gene3D" id="1.20.1070.10">
    <property type="entry name" value="Rhodopsin 7-helix transmembrane proteins"/>
    <property type="match status" value="1"/>
</dbReference>
<gene>
    <name evidence="11" type="ORF">PMEA_00032016</name>
</gene>
<feature type="transmembrane region" description="Helical" evidence="9">
    <location>
        <begin position="53"/>
        <end position="75"/>
    </location>
</feature>
<feature type="compositionally biased region" description="Basic and acidic residues" evidence="8">
    <location>
        <begin position="380"/>
        <end position="391"/>
    </location>
</feature>
<dbReference type="PRINTS" id="PR00237">
    <property type="entry name" value="GPCRRHODOPSN"/>
</dbReference>
<sequence>MSFVIQAFAESFSLFPDVSNGSSNWTNRNATVPRPLGNQMVVKEPLASTVLKVLALAIVIILSLVGNFLTISSVYQNINRRMRTLSNYLIVNLSVADLLVTVCNIPRIISILLVGYEWLIRGKFALFFCKVTSAVPFVALLVSTLSFTFIALDRFLAVFYPLRRPMTRKIMFGIIAFTWILSCCCYALVFHYATLVEINGKTYCANRIVRDLLKSQENFRTYLICDFILVTGIQIATTTILYIVIGVKMCTRVTPGNQTAANAARNRTVNRKVISMLVAVLIAFCICWMPTWVALACLNVPPPRMCHSDDFAYIRYFLSYSNSAVTPYIYPVFNQSFREGYLHGLRQIASCCCFQGICQRCGNNQVLPSEERTTATTASRTDRKRFNTTEL</sequence>
<evidence type="ECO:0000256" key="3">
    <source>
        <dbReference type="ARBA" id="ARBA00022989"/>
    </source>
</evidence>
<dbReference type="Pfam" id="PF00001">
    <property type="entry name" value="7tm_1"/>
    <property type="match status" value="1"/>
</dbReference>
<dbReference type="SUPFAM" id="SSF81321">
    <property type="entry name" value="Family A G protein-coupled receptor-like"/>
    <property type="match status" value="1"/>
</dbReference>
<evidence type="ECO:0000256" key="8">
    <source>
        <dbReference type="SAM" id="MobiDB-lite"/>
    </source>
</evidence>
<reference evidence="11 12" key="1">
    <citation type="submission" date="2022-05" db="EMBL/GenBank/DDBJ databases">
        <authorList>
            <consortium name="Genoscope - CEA"/>
            <person name="William W."/>
        </authorList>
    </citation>
    <scope>NUCLEOTIDE SEQUENCE [LARGE SCALE GENOMIC DNA]</scope>
</reference>
<keyword evidence="12" id="KW-1185">Reference proteome</keyword>
<keyword evidence="2 9" id="KW-0812">Transmembrane</keyword>
<evidence type="ECO:0000259" key="10">
    <source>
        <dbReference type="PROSITE" id="PS50262"/>
    </source>
</evidence>
<evidence type="ECO:0000256" key="2">
    <source>
        <dbReference type="ARBA" id="ARBA00022692"/>
    </source>
</evidence>
<feature type="region of interest" description="Disordered" evidence="8">
    <location>
        <begin position="372"/>
        <end position="391"/>
    </location>
</feature>
<dbReference type="PANTHER" id="PTHR45695:SF9">
    <property type="entry name" value="LEUCOKININ RECEPTOR"/>
    <property type="match status" value="1"/>
</dbReference>
<dbReference type="Proteomes" id="UP001159428">
    <property type="component" value="Unassembled WGS sequence"/>
</dbReference>